<comment type="function">
    <text evidence="7">Ribosome biogenesis factor. Involved in nucleolar processing of pre-18S ribosomal RNA. Required for optimal pre-ribosomal RNA transcription by RNA polymerase I. Part of the small subunit (SSU) processome, first precursor of the small eukaryotic ribosomal subunit. During the assembly of the SSU processome in the nucleolus, many ribosome biogenesis factors, an RNA chaperone and ribosomal proteins associate with the nascent pre-rRNA and work in concert to generate RNA folding, modifications, rearrangements and cleavage as well as targeted degradation of pre-ribosomal RNA by the RNA exosome.</text>
</comment>
<keyword evidence="6" id="KW-0539">Nucleus</keyword>
<keyword evidence="3" id="KW-0698">rRNA processing</keyword>
<dbReference type="PANTHER" id="PTHR19924:SF26">
    <property type="entry name" value="U3 SMALL NUCLEOLAR RNA-ASSOCIATED PROTEIN 15 HOMOLOG"/>
    <property type="match status" value="1"/>
</dbReference>
<evidence type="ECO:0000256" key="3">
    <source>
        <dbReference type="ARBA" id="ARBA00022552"/>
    </source>
</evidence>
<reference evidence="10 11" key="1">
    <citation type="submission" date="2019-12" db="EMBL/GenBank/DDBJ databases">
        <title>Chromosome-level assembly of the Caenorhabditis remanei genome.</title>
        <authorList>
            <person name="Teterina A.A."/>
            <person name="Willis J.H."/>
            <person name="Phillips P.C."/>
        </authorList>
    </citation>
    <scope>NUCLEOTIDE SEQUENCE [LARGE SCALE GENOMIC DNA]</scope>
    <source>
        <strain evidence="10 11">PX506</strain>
        <tissue evidence="10">Whole organism</tissue>
    </source>
</reference>
<proteinExistence type="predicted"/>
<evidence type="ECO:0000313" key="10">
    <source>
        <dbReference type="EMBL" id="KAF1771286.1"/>
    </source>
</evidence>
<feature type="domain" description="U3 small nucleolar RNA-associated protein 15 C-terminal" evidence="9">
    <location>
        <begin position="363"/>
        <end position="508"/>
    </location>
</feature>
<comment type="subcellular location">
    <subcellularLocation>
        <location evidence="1">Nucleus</location>
        <location evidence="1">Nucleolus</location>
    </subcellularLocation>
</comment>
<dbReference type="InterPro" id="IPR019775">
    <property type="entry name" value="WD40_repeat_CS"/>
</dbReference>
<dbReference type="Pfam" id="PF00400">
    <property type="entry name" value="WD40"/>
    <property type="match status" value="3"/>
</dbReference>
<dbReference type="Proteomes" id="UP000483820">
    <property type="component" value="Chromosome I"/>
</dbReference>
<name>A0A6A5HWL2_CAERE</name>
<dbReference type="GO" id="GO:0006364">
    <property type="term" value="P:rRNA processing"/>
    <property type="evidence" value="ECO:0007669"/>
    <property type="project" value="UniProtKB-KW"/>
</dbReference>
<keyword evidence="5" id="KW-0677">Repeat</keyword>
<evidence type="ECO:0000256" key="7">
    <source>
        <dbReference type="ARBA" id="ARBA00045437"/>
    </source>
</evidence>
<dbReference type="InterPro" id="IPR036322">
    <property type="entry name" value="WD40_repeat_dom_sf"/>
</dbReference>
<evidence type="ECO:0000313" key="11">
    <source>
        <dbReference type="Proteomes" id="UP000483820"/>
    </source>
</evidence>
<keyword evidence="4 8" id="KW-0853">WD repeat</keyword>
<dbReference type="AlphaFoldDB" id="A0A6A5HWL2"/>
<evidence type="ECO:0000256" key="5">
    <source>
        <dbReference type="ARBA" id="ARBA00022737"/>
    </source>
</evidence>
<dbReference type="GeneID" id="9811550"/>
<evidence type="ECO:0000259" key="9">
    <source>
        <dbReference type="Pfam" id="PF09384"/>
    </source>
</evidence>
<gene>
    <name evidence="10" type="ORF">GCK72_003112</name>
</gene>
<dbReference type="GO" id="GO:0045943">
    <property type="term" value="P:positive regulation of transcription by RNA polymerase I"/>
    <property type="evidence" value="ECO:0007669"/>
    <property type="project" value="TreeGrafter"/>
</dbReference>
<dbReference type="InterPro" id="IPR001680">
    <property type="entry name" value="WD40_rpt"/>
</dbReference>
<dbReference type="RefSeq" id="XP_053592467.1">
    <property type="nucleotide sequence ID" value="XM_053723822.1"/>
</dbReference>
<feature type="repeat" description="WD" evidence="8">
    <location>
        <begin position="173"/>
        <end position="215"/>
    </location>
</feature>
<evidence type="ECO:0000256" key="8">
    <source>
        <dbReference type="PROSITE-ProRule" id="PRU00221"/>
    </source>
</evidence>
<dbReference type="GO" id="GO:0005730">
    <property type="term" value="C:nucleolus"/>
    <property type="evidence" value="ECO:0007669"/>
    <property type="project" value="UniProtKB-SubCell"/>
</dbReference>
<dbReference type="PANTHER" id="PTHR19924">
    <property type="entry name" value="UTP15 U3 SMALL NUCLEOLAR RNA-ASSOCIATED PROTEIN 15 FAMILY MEMBER"/>
    <property type="match status" value="1"/>
</dbReference>
<dbReference type="PROSITE" id="PS00678">
    <property type="entry name" value="WD_REPEATS_1"/>
    <property type="match status" value="1"/>
</dbReference>
<organism evidence="10 11">
    <name type="scientific">Caenorhabditis remanei</name>
    <name type="common">Caenorhabditis vulgaris</name>
    <dbReference type="NCBI Taxonomy" id="31234"/>
    <lineage>
        <taxon>Eukaryota</taxon>
        <taxon>Metazoa</taxon>
        <taxon>Ecdysozoa</taxon>
        <taxon>Nematoda</taxon>
        <taxon>Chromadorea</taxon>
        <taxon>Rhabditida</taxon>
        <taxon>Rhabditina</taxon>
        <taxon>Rhabditomorpha</taxon>
        <taxon>Rhabditoidea</taxon>
        <taxon>Rhabditidae</taxon>
        <taxon>Peloderinae</taxon>
        <taxon>Caenorhabditis</taxon>
    </lineage>
</organism>
<evidence type="ECO:0000256" key="2">
    <source>
        <dbReference type="ARBA" id="ARBA00018260"/>
    </source>
</evidence>
<dbReference type="Gene3D" id="2.130.10.10">
    <property type="entry name" value="YVTN repeat-like/Quinoprotein amine dehydrogenase"/>
    <property type="match status" value="1"/>
</dbReference>
<comment type="caution">
    <text evidence="10">The sequence shown here is derived from an EMBL/GenBank/DDBJ whole genome shotgun (WGS) entry which is preliminary data.</text>
</comment>
<dbReference type="InterPro" id="IPR015943">
    <property type="entry name" value="WD40/YVTN_repeat-like_dom_sf"/>
</dbReference>
<dbReference type="SMART" id="SM00320">
    <property type="entry name" value="WD40"/>
    <property type="match status" value="7"/>
</dbReference>
<dbReference type="KEGG" id="crq:GCK72_003112"/>
<accession>A0A6A5HWL2</accession>
<dbReference type="SUPFAM" id="SSF50978">
    <property type="entry name" value="WD40 repeat-like"/>
    <property type="match status" value="1"/>
</dbReference>
<feature type="repeat" description="WD" evidence="8">
    <location>
        <begin position="125"/>
        <end position="156"/>
    </location>
</feature>
<evidence type="ECO:0000256" key="6">
    <source>
        <dbReference type="ARBA" id="ARBA00023242"/>
    </source>
</evidence>
<protein>
    <recommendedName>
        <fullName evidence="2">U3 small nucleolar RNA-associated protein 15 homolog</fullName>
    </recommendedName>
</protein>
<dbReference type="CTD" id="9811550"/>
<dbReference type="InterPro" id="IPR018983">
    <property type="entry name" value="U3_snoRNA-assocProt_15_C"/>
</dbReference>
<dbReference type="EMBL" id="WUAV01000001">
    <property type="protein sequence ID" value="KAF1771286.1"/>
    <property type="molecule type" value="Genomic_DNA"/>
</dbReference>
<dbReference type="PROSITE" id="PS50082">
    <property type="entry name" value="WD_REPEATS_2"/>
    <property type="match status" value="2"/>
</dbReference>
<dbReference type="Pfam" id="PF09384">
    <property type="entry name" value="UTP15_C"/>
    <property type="match status" value="1"/>
</dbReference>
<evidence type="ECO:0000256" key="1">
    <source>
        <dbReference type="ARBA" id="ARBA00004604"/>
    </source>
</evidence>
<sequence>MAQPYLPAEKFLSRKQETILLDDDVIYWKRMQQLTVFQEPSVVSSVRISPKKPFHVATTSSVRLTLYDTTVCEPLNLFSRFKKGVCSIDFRHDGRLLGIGGDEGKVRIFDVEKTTGTSKVALRVMQASQSTVKSVHFSPRGDTIFSLADDGKIKQWLVADTAYGVNAVPLVEIQAHDDAIRCGAVSSINDHCVLTGGYDHKVRLWDIRSKEKTMELDCEHPVESVLFLPGEQLIATAAGPIVKIWDTTTGRPLTALQAHYKTVTSLRLATRSTCLLTAGIDRRVNAFRTTNYSLIHSWSMPSPILDLDVSRDDETMAIGMGNLLALYRRAEIKKETTASALIEDKKAMIRVAAPPVKLAEKDRETQKVEVVAKSADRLKIPKIDGMLTNYKHAAVIRLLFGGKFRSSVDAAIVSYLRVIVMRGAIHRALGGQEISVQKNLLIFLNHHLFKTQYFPTLREVALAYFDVYSSEKLDQNVVKQVQRLKTTLSRELEVQKMISSLIGSIDLIVSTTKINVKSSSDLVLEEDDVFGEPIIRAKDLDELKPSDVGNDGEDGDMDTN</sequence>
<evidence type="ECO:0000256" key="4">
    <source>
        <dbReference type="ARBA" id="ARBA00022574"/>
    </source>
</evidence>